<evidence type="ECO:0000313" key="2">
    <source>
        <dbReference type="EMBL" id="KAJ4960049.1"/>
    </source>
</evidence>
<accession>A0A9Q0K173</accession>
<feature type="signal peptide" evidence="1">
    <location>
        <begin position="1"/>
        <end position="21"/>
    </location>
</feature>
<dbReference type="AlphaFoldDB" id="A0A9Q0K173"/>
<proteinExistence type="predicted"/>
<protein>
    <submittedName>
        <fullName evidence="2">Uncharacterized protein</fullName>
    </submittedName>
</protein>
<feature type="chain" id="PRO_5040298099" evidence="1">
    <location>
        <begin position="22"/>
        <end position="113"/>
    </location>
</feature>
<dbReference type="Proteomes" id="UP001141806">
    <property type="component" value="Unassembled WGS sequence"/>
</dbReference>
<reference evidence="2" key="1">
    <citation type="journal article" date="2023" name="Plant J.">
        <title>The genome of the king protea, Protea cynaroides.</title>
        <authorList>
            <person name="Chang J."/>
            <person name="Duong T.A."/>
            <person name="Schoeman C."/>
            <person name="Ma X."/>
            <person name="Roodt D."/>
            <person name="Barker N."/>
            <person name="Li Z."/>
            <person name="Van de Peer Y."/>
            <person name="Mizrachi E."/>
        </authorList>
    </citation>
    <scope>NUCLEOTIDE SEQUENCE</scope>
    <source>
        <tissue evidence="2">Young leaves</tissue>
    </source>
</reference>
<dbReference type="EMBL" id="JAMYWD010000009">
    <property type="protein sequence ID" value="KAJ4960049.1"/>
    <property type="molecule type" value="Genomic_DNA"/>
</dbReference>
<organism evidence="2 3">
    <name type="scientific">Protea cynaroides</name>
    <dbReference type="NCBI Taxonomy" id="273540"/>
    <lineage>
        <taxon>Eukaryota</taxon>
        <taxon>Viridiplantae</taxon>
        <taxon>Streptophyta</taxon>
        <taxon>Embryophyta</taxon>
        <taxon>Tracheophyta</taxon>
        <taxon>Spermatophyta</taxon>
        <taxon>Magnoliopsida</taxon>
        <taxon>Proteales</taxon>
        <taxon>Proteaceae</taxon>
        <taxon>Protea</taxon>
    </lineage>
</organism>
<evidence type="ECO:0000313" key="3">
    <source>
        <dbReference type="Proteomes" id="UP001141806"/>
    </source>
</evidence>
<evidence type="ECO:0000256" key="1">
    <source>
        <dbReference type="SAM" id="SignalP"/>
    </source>
</evidence>
<sequence length="113" mass="12546">MRKIASWGFMIIVSMWRLELAIINSLRNGTQYLGFSPSFQRQHPTAIIMSSSHLHLLSSSTHPRDDSPSLLPLLSSTIKDIAAGNNNKTRVTEDLKMKKKKPSLPLSVSVSSV</sequence>
<keyword evidence="1" id="KW-0732">Signal</keyword>
<gene>
    <name evidence="2" type="ORF">NE237_019959</name>
</gene>
<keyword evidence="3" id="KW-1185">Reference proteome</keyword>
<name>A0A9Q0K173_9MAGN</name>
<comment type="caution">
    <text evidence="2">The sequence shown here is derived from an EMBL/GenBank/DDBJ whole genome shotgun (WGS) entry which is preliminary data.</text>
</comment>